<dbReference type="SUPFAM" id="SSF52540">
    <property type="entry name" value="P-loop containing nucleoside triphosphate hydrolases"/>
    <property type="match status" value="1"/>
</dbReference>
<dbReference type="PROSITE" id="PS51194">
    <property type="entry name" value="HELICASE_CTER"/>
    <property type="match status" value="1"/>
</dbReference>
<name>A0A6S6SZY5_9BACT</name>
<dbReference type="PANTHER" id="PTHR47396:SF1">
    <property type="entry name" value="ATP-DEPENDENT HELICASE IRC3-RELATED"/>
    <property type="match status" value="1"/>
</dbReference>
<reference evidence="3" key="1">
    <citation type="submission" date="2020-01" db="EMBL/GenBank/DDBJ databases">
        <authorList>
            <person name="Meier V. D."/>
            <person name="Meier V D."/>
        </authorList>
    </citation>
    <scope>NUCLEOTIDE SEQUENCE</scope>
    <source>
        <strain evidence="3">HLG_WM_MAG_06</strain>
    </source>
</reference>
<evidence type="ECO:0008006" key="4">
    <source>
        <dbReference type="Google" id="ProtNLM"/>
    </source>
</evidence>
<dbReference type="GO" id="GO:0005524">
    <property type="term" value="F:ATP binding"/>
    <property type="evidence" value="ECO:0007669"/>
    <property type="project" value="InterPro"/>
</dbReference>
<dbReference type="GO" id="GO:0003677">
    <property type="term" value="F:DNA binding"/>
    <property type="evidence" value="ECO:0007669"/>
    <property type="project" value="InterPro"/>
</dbReference>
<dbReference type="InterPro" id="IPR006935">
    <property type="entry name" value="Helicase/UvrB_N"/>
</dbReference>
<dbReference type="PANTHER" id="PTHR47396">
    <property type="entry name" value="TYPE I RESTRICTION ENZYME ECOKI R PROTEIN"/>
    <property type="match status" value="1"/>
</dbReference>
<feature type="domain" description="Helicase C-terminal" evidence="2">
    <location>
        <begin position="217"/>
        <end position="368"/>
    </location>
</feature>
<dbReference type="GO" id="GO:0005829">
    <property type="term" value="C:cytosol"/>
    <property type="evidence" value="ECO:0007669"/>
    <property type="project" value="TreeGrafter"/>
</dbReference>
<dbReference type="Pfam" id="PF00271">
    <property type="entry name" value="Helicase_C"/>
    <property type="match status" value="1"/>
</dbReference>
<dbReference type="InterPro" id="IPR001650">
    <property type="entry name" value="Helicase_C-like"/>
</dbReference>
<dbReference type="SMART" id="SM00490">
    <property type="entry name" value="HELICc"/>
    <property type="match status" value="1"/>
</dbReference>
<dbReference type="Pfam" id="PF04851">
    <property type="entry name" value="ResIII"/>
    <property type="match status" value="1"/>
</dbReference>
<dbReference type="Gene3D" id="3.40.50.300">
    <property type="entry name" value="P-loop containing nucleotide triphosphate hydrolases"/>
    <property type="match status" value="2"/>
</dbReference>
<sequence>MSSKKIILRPYQKDIIEQTVKSKKSTLIQIPTGGGKTVIAKEIIFKLYRDFDFQILFVAPKIVLMEQTMEVFKGLNPKLVHGQSKYTNKDKILVSTIQTASRRENLQPDVIIIDEVHYGFDGSMIEKLIKKKPNTRVIGLSATPYDRKGKLLKGFDLVLDKYDMKYMINKGYLVSLKTFVLVKQDLSHVKITAGDYNLNELSKVVCNKNTILEIVKSTEKYILDSRKTIVFAVDITHAELLTKAYIQNGFKTKALHSKMKKDEVYKEIESFKKGETKVLVSVLMLTTGFDVPDTDCAVIARPTKSQNLYKQMVGRILRIAKKKKYATLLDCGNVVENLGMPLAPIHEIEGNVIQNKLKCSQCQSEKLKLFYENKKVYWKCKDCASVKEIKQATYKCIKCKKEHT</sequence>
<dbReference type="InterPro" id="IPR014001">
    <property type="entry name" value="Helicase_ATP-bd"/>
</dbReference>
<proteinExistence type="predicted"/>
<gene>
    <name evidence="3" type="ORF">HELGO_WM6254</name>
</gene>
<dbReference type="InterPro" id="IPR050742">
    <property type="entry name" value="Helicase_Restrict-Modif_Enz"/>
</dbReference>
<evidence type="ECO:0000259" key="1">
    <source>
        <dbReference type="PROSITE" id="PS51192"/>
    </source>
</evidence>
<dbReference type="GO" id="GO:0016787">
    <property type="term" value="F:hydrolase activity"/>
    <property type="evidence" value="ECO:0007669"/>
    <property type="project" value="InterPro"/>
</dbReference>
<organism evidence="3">
    <name type="scientific">uncultured Sulfurovum sp</name>
    <dbReference type="NCBI Taxonomy" id="269237"/>
    <lineage>
        <taxon>Bacteria</taxon>
        <taxon>Pseudomonadati</taxon>
        <taxon>Campylobacterota</taxon>
        <taxon>Epsilonproteobacteria</taxon>
        <taxon>Campylobacterales</taxon>
        <taxon>Sulfurovaceae</taxon>
        <taxon>Sulfurovum</taxon>
        <taxon>environmental samples</taxon>
    </lineage>
</organism>
<protein>
    <recommendedName>
        <fullName evidence="4">Helicase</fullName>
    </recommendedName>
</protein>
<evidence type="ECO:0000259" key="2">
    <source>
        <dbReference type="PROSITE" id="PS51194"/>
    </source>
</evidence>
<feature type="domain" description="Helicase ATP-binding" evidence="1">
    <location>
        <begin position="17"/>
        <end position="162"/>
    </location>
</feature>
<dbReference type="SMART" id="SM00487">
    <property type="entry name" value="DEXDc"/>
    <property type="match status" value="1"/>
</dbReference>
<accession>A0A6S6SZY5</accession>
<evidence type="ECO:0000313" key="3">
    <source>
        <dbReference type="EMBL" id="CAA6814061.1"/>
    </source>
</evidence>
<dbReference type="PROSITE" id="PS51192">
    <property type="entry name" value="HELICASE_ATP_BIND_1"/>
    <property type="match status" value="1"/>
</dbReference>
<dbReference type="AlphaFoldDB" id="A0A6S6SZY5"/>
<dbReference type="EMBL" id="CACVAP010000074">
    <property type="protein sequence ID" value="CAA6814061.1"/>
    <property type="molecule type" value="Genomic_DNA"/>
</dbReference>
<dbReference type="InterPro" id="IPR027417">
    <property type="entry name" value="P-loop_NTPase"/>
</dbReference>